<dbReference type="AlphaFoldDB" id="A0A194SAB1"/>
<feature type="compositionally biased region" description="Basic and acidic residues" evidence="3">
    <location>
        <begin position="317"/>
        <end position="329"/>
    </location>
</feature>
<comment type="similarity">
    <text evidence="1">Belongs to the NSRP1 family.</text>
</comment>
<keyword evidence="2" id="KW-0175">Coiled coil</keyword>
<dbReference type="InterPro" id="IPR018612">
    <property type="entry name" value="NSRP1_N"/>
</dbReference>
<feature type="region of interest" description="Disordered" evidence="3">
    <location>
        <begin position="202"/>
        <end position="365"/>
    </location>
</feature>
<dbReference type="OMA" id="DEYYDSM"/>
<evidence type="ECO:0000256" key="3">
    <source>
        <dbReference type="SAM" id="MobiDB-lite"/>
    </source>
</evidence>
<proteinExistence type="inferred from homology"/>
<sequence>MSGPPKLSFGLNKNALPRQAPKKPPPPSRARPVFGGDDDDDAPPPAPLDTSRAKNRPAVSTATLSRQQKAKQQAELALDSSVFEYDEVYDNMKAAEKSAQALRKDEGADRKPKYVSKLMETAELRKQDRLRAEDKMIQREREREGDEFADKEAFVTEAYKLQQAELRVAEEEEKKREEAEKKKRGGMTTFFKSYLDTTEAAHAAAVAAAASAPKVPLGPARPTDDERQKTDVQVAAEHEAKTGRRVELNEDGEIIDRRQLMSGGLNVVAKPKPSSSGGESTAGGFAVPISARAQPKPAGGDGPGGAESLLHPGVSAAERKRQARERQSRMVEQQMLELEQRRKREAEEQLEHKVQKVAKRNDDDKVAALKRAAEERRKKRLEEAQKASQ</sequence>
<feature type="compositionally biased region" description="Basic and acidic residues" evidence="3">
    <location>
        <begin position="338"/>
        <end position="365"/>
    </location>
</feature>
<dbReference type="OrthoDB" id="446635at2759"/>
<feature type="compositionally biased region" description="Basic and acidic residues" evidence="3">
    <location>
        <begin position="222"/>
        <end position="259"/>
    </location>
</feature>
<dbReference type="GO" id="GO:0000381">
    <property type="term" value="P:regulation of alternative mRNA splicing, via spliceosome"/>
    <property type="evidence" value="ECO:0007669"/>
    <property type="project" value="InterPro"/>
</dbReference>
<evidence type="ECO:0000256" key="1">
    <source>
        <dbReference type="ARBA" id="ARBA00010126"/>
    </source>
</evidence>
<accession>A0A194SAB1</accession>
<dbReference type="PANTHER" id="PTHR47845">
    <property type="entry name" value="NUCLEAR SPECKLE SPLICING REGULATORY PROTEIN 1 HOMOLOG"/>
    <property type="match status" value="1"/>
</dbReference>
<organism evidence="5 6">
    <name type="scientific">Rhodotorula graminis (strain WP1)</name>
    <dbReference type="NCBI Taxonomy" id="578459"/>
    <lineage>
        <taxon>Eukaryota</taxon>
        <taxon>Fungi</taxon>
        <taxon>Dikarya</taxon>
        <taxon>Basidiomycota</taxon>
        <taxon>Pucciniomycotina</taxon>
        <taxon>Microbotryomycetes</taxon>
        <taxon>Sporidiobolales</taxon>
        <taxon>Sporidiobolaceae</taxon>
        <taxon>Rhodotorula</taxon>
    </lineage>
</organism>
<evidence type="ECO:0000256" key="2">
    <source>
        <dbReference type="ARBA" id="ARBA00023054"/>
    </source>
</evidence>
<feature type="domain" description="Nuclear speckle splicing regulatory protein 1 N-terminal" evidence="4">
    <location>
        <begin position="69"/>
        <end position="185"/>
    </location>
</feature>
<evidence type="ECO:0000313" key="6">
    <source>
        <dbReference type="Proteomes" id="UP000053890"/>
    </source>
</evidence>
<feature type="region of interest" description="Disordered" evidence="3">
    <location>
        <begin position="1"/>
        <end position="77"/>
    </location>
</feature>
<name>A0A194SAB1_RHOGW</name>
<dbReference type="InterPro" id="IPR053246">
    <property type="entry name" value="NS_splicing_regulatory_protein"/>
</dbReference>
<evidence type="ECO:0000259" key="4">
    <source>
        <dbReference type="Pfam" id="PF09745"/>
    </source>
</evidence>
<dbReference type="STRING" id="578459.A0A194SAB1"/>
<dbReference type="Pfam" id="PF09745">
    <property type="entry name" value="NSRP1_N"/>
    <property type="match status" value="1"/>
</dbReference>
<dbReference type="GeneID" id="28973596"/>
<dbReference type="EMBL" id="KQ474074">
    <property type="protein sequence ID" value="KPV77658.1"/>
    <property type="molecule type" value="Genomic_DNA"/>
</dbReference>
<dbReference type="PANTHER" id="PTHR47845:SF1">
    <property type="entry name" value="NUCLEAR SPECKLE SPLICING REGULATORY PROTEIN 1 HOMOLOG"/>
    <property type="match status" value="1"/>
</dbReference>
<dbReference type="Proteomes" id="UP000053890">
    <property type="component" value="Unassembled WGS sequence"/>
</dbReference>
<dbReference type="RefSeq" id="XP_018273707.1">
    <property type="nucleotide sequence ID" value="XM_018413147.1"/>
</dbReference>
<reference evidence="5 6" key="1">
    <citation type="journal article" date="2015" name="Front. Microbiol.">
        <title>Genome sequence of the plant growth promoting endophytic yeast Rhodotorula graminis WP1.</title>
        <authorList>
            <person name="Firrincieli A."/>
            <person name="Otillar R."/>
            <person name="Salamov A."/>
            <person name="Schmutz J."/>
            <person name="Khan Z."/>
            <person name="Redman R.S."/>
            <person name="Fleck N.D."/>
            <person name="Lindquist E."/>
            <person name="Grigoriev I.V."/>
            <person name="Doty S.L."/>
        </authorList>
    </citation>
    <scope>NUCLEOTIDE SEQUENCE [LARGE SCALE GENOMIC DNA]</scope>
    <source>
        <strain evidence="5 6">WP1</strain>
    </source>
</reference>
<evidence type="ECO:0000313" key="5">
    <source>
        <dbReference type="EMBL" id="KPV77658.1"/>
    </source>
</evidence>
<feature type="compositionally biased region" description="Low complexity" evidence="3">
    <location>
        <begin position="202"/>
        <end position="212"/>
    </location>
</feature>
<keyword evidence="6" id="KW-1185">Reference proteome</keyword>
<protein>
    <recommendedName>
        <fullName evidence="4">Nuclear speckle splicing regulatory protein 1 N-terminal domain-containing protein</fullName>
    </recommendedName>
</protein>
<gene>
    <name evidence="5" type="ORF">RHOBADRAFT_33822</name>
</gene>